<evidence type="ECO:0000313" key="4">
    <source>
        <dbReference type="Proteomes" id="UP001482455"/>
    </source>
</evidence>
<dbReference type="AlphaFoldDB" id="A0AAW3AXZ7"/>
<feature type="compositionally biased region" description="Low complexity" evidence="2">
    <location>
        <begin position="55"/>
        <end position="97"/>
    </location>
</feature>
<evidence type="ECO:0008006" key="5">
    <source>
        <dbReference type="Google" id="ProtNLM"/>
    </source>
</evidence>
<gene>
    <name evidence="3" type="ORF">Q4I30_001283</name>
</gene>
<feature type="region of interest" description="Disordered" evidence="2">
    <location>
        <begin position="51"/>
        <end position="97"/>
    </location>
</feature>
<keyword evidence="4" id="KW-1185">Reference proteome</keyword>
<feature type="coiled-coil region" evidence="1">
    <location>
        <begin position="286"/>
        <end position="387"/>
    </location>
</feature>
<dbReference type="Gene3D" id="1.10.287.1490">
    <property type="match status" value="1"/>
</dbReference>
<reference evidence="3 4" key="1">
    <citation type="submission" date="2024-02" db="EMBL/GenBank/DDBJ databases">
        <title>FIRST GENOME SEQUENCES OF Leishmania (Viannia) shawi, Leishmania (Viannia) lindenbergi AND Leishmania (Viannia) utingensis.</title>
        <authorList>
            <person name="Resadore F."/>
            <person name="Custodio M.G.F."/>
            <person name="Boite M.C."/>
            <person name="Cupolillo E."/>
            <person name="Ferreira G.E.M."/>
        </authorList>
    </citation>
    <scope>NUCLEOTIDE SEQUENCE [LARGE SCALE GENOMIC DNA]</scope>
    <source>
        <strain evidence="3 4">ITUB/BR/1977/M4964</strain>
    </source>
</reference>
<proteinExistence type="predicted"/>
<name>A0AAW3AXZ7_9TRYP</name>
<accession>A0AAW3AXZ7</accession>
<organism evidence="3 4">
    <name type="scientific">Leishmania utingensis</name>
    <dbReference type="NCBI Taxonomy" id="653362"/>
    <lineage>
        <taxon>Eukaryota</taxon>
        <taxon>Discoba</taxon>
        <taxon>Euglenozoa</taxon>
        <taxon>Kinetoplastea</taxon>
        <taxon>Metakinetoplastina</taxon>
        <taxon>Trypanosomatida</taxon>
        <taxon>Trypanosomatidae</taxon>
        <taxon>Leishmaniinae</taxon>
        <taxon>Leishmania</taxon>
    </lineage>
</organism>
<keyword evidence="1" id="KW-0175">Coiled coil</keyword>
<protein>
    <recommendedName>
        <fullName evidence="5">Kinetoplast-associated protein-like protein</fullName>
    </recommendedName>
</protein>
<dbReference type="EMBL" id="JBAMZL010000008">
    <property type="protein sequence ID" value="KAL0513831.1"/>
    <property type="molecule type" value="Genomic_DNA"/>
</dbReference>
<comment type="caution">
    <text evidence="3">The sequence shown here is derived from an EMBL/GenBank/DDBJ whole genome shotgun (WGS) entry which is preliminary data.</text>
</comment>
<evidence type="ECO:0000313" key="3">
    <source>
        <dbReference type="EMBL" id="KAL0513831.1"/>
    </source>
</evidence>
<evidence type="ECO:0000256" key="1">
    <source>
        <dbReference type="SAM" id="Coils"/>
    </source>
</evidence>
<dbReference type="Proteomes" id="UP001482455">
    <property type="component" value="Unassembled WGS sequence"/>
</dbReference>
<evidence type="ECO:0000256" key="2">
    <source>
        <dbReference type="SAM" id="MobiDB-lite"/>
    </source>
</evidence>
<sequence length="520" mass="56884">MSSPRTHVIDLGCMPREELIEIAKKQANQIREKNKRISAMETFIESVTGAPAEESLSQSSHSYQSAPMHNSSTETSAFSAGSGTATDATASASQLRQLQRELEEQQVQHSLRVSELEEQLRERQHEYDQLQAKVDTWKTKVMTVMMADQERIRGLEAQLAAATAPSLDSGEPVAAQHQQQQHLQAQVSALQQELYSVREALQQAHSQLQEQHCSSVQPTLPSAAATSITESFLTKAPPAVLSPPPSLPSTGLFDNNLSAPPAQMAAADIPPEVLEDAVQAKLALWKERVKGAMLEDKNRIQELEAQVAALETATNAAQTSAEEHATEMSRLQGALETAERERENATVAMNSFRENMEEWREKAHSFLENGEVQRRALEAEVQRLKEDQLAAAAPVERKETWSQTDVAADVLENSTTVSPVAAAVQDVEVQASVTTDVPFSVPKDMSLVPSPVVLPELHLHSLQALLGECERVAAENKRLHRAVAQLFRFRAEVMRGVRAVATPPPGAAALGKMLEEAVHV</sequence>